<evidence type="ECO:0000313" key="2">
    <source>
        <dbReference type="EMBL" id="OMO77516.1"/>
    </source>
</evidence>
<feature type="compositionally biased region" description="Polar residues" evidence="1">
    <location>
        <begin position="50"/>
        <end position="61"/>
    </location>
</feature>
<accession>A0A1R3I4I8</accession>
<dbReference type="AlphaFoldDB" id="A0A1R3I4I8"/>
<proteinExistence type="predicted"/>
<comment type="caution">
    <text evidence="2">The sequence shown here is derived from an EMBL/GenBank/DDBJ whole genome shotgun (WGS) entry which is preliminary data.</text>
</comment>
<organism evidence="2 3">
    <name type="scientific">Corchorus olitorius</name>
    <dbReference type="NCBI Taxonomy" id="93759"/>
    <lineage>
        <taxon>Eukaryota</taxon>
        <taxon>Viridiplantae</taxon>
        <taxon>Streptophyta</taxon>
        <taxon>Embryophyta</taxon>
        <taxon>Tracheophyta</taxon>
        <taxon>Spermatophyta</taxon>
        <taxon>Magnoliopsida</taxon>
        <taxon>eudicotyledons</taxon>
        <taxon>Gunneridae</taxon>
        <taxon>Pentapetalae</taxon>
        <taxon>rosids</taxon>
        <taxon>malvids</taxon>
        <taxon>Malvales</taxon>
        <taxon>Malvaceae</taxon>
        <taxon>Grewioideae</taxon>
        <taxon>Apeibeae</taxon>
        <taxon>Corchorus</taxon>
    </lineage>
</organism>
<sequence>MSSMDPIGSPVDIQVDVESESSEETAVLTQLNASTQQQQSTAFTAGQGTSNPSQSVVSNEIPSRKRALTSNVWDHASKYNDPTGYPMARCNYCPKGLESTPKQHHPRVELNGSLKEVFEEYFKALTPRTVAEASGSGQRNDTSGCDALMIEEFDPAELSNEQTELDRLALDSKDVALDANIDN</sequence>
<evidence type="ECO:0000256" key="1">
    <source>
        <dbReference type="SAM" id="MobiDB-lite"/>
    </source>
</evidence>
<reference evidence="3" key="1">
    <citation type="submission" date="2013-09" db="EMBL/GenBank/DDBJ databases">
        <title>Corchorus olitorius genome sequencing.</title>
        <authorList>
            <person name="Alam M."/>
            <person name="Haque M.S."/>
            <person name="Islam M.S."/>
            <person name="Emdad E.M."/>
            <person name="Islam M.M."/>
            <person name="Ahmed B."/>
            <person name="Halim A."/>
            <person name="Hossen Q.M.M."/>
            <person name="Hossain M.Z."/>
            <person name="Ahmed R."/>
            <person name="Khan M.M."/>
            <person name="Islam R."/>
            <person name="Rashid M.M."/>
            <person name="Khan S.A."/>
            <person name="Rahman M.S."/>
            <person name="Alam M."/>
            <person name="Yahiya A.S."/>
            <person name="Khan M.S."/>
            <person name="Azam M.S."/>
            <person name="Haque T."/>
            <person name="Lashkar M.Z.H."/>
            <person name="Akhand A.I."/>
            <person name="Morshed G."/>
            <person name="Roy S."/>
            <person name="Uddin K.S."/>
            <person name="Rabeya T."/>
            <person name="Hossain A.S."/>
            <person name="Chowdhury A."/>
            <person name="Snigdha A.R."/>
            <person name="Mortoza M.S."/>
            <person name="Matin S.A."/>
            <person name="Hoque S.M.E."/>
            <person name="Islam M.K."/>
            <person name="Roy D.K."/>
            <person name="Haider R."/>
            <person name="Moosa M.M."/>
            <person name="Elias S.M."/>
            <person name="Hasan A.M."/>
            <person name="Jahan S."/>
            <person name="Shafiuddin M."/>
            <person name="Mahmood N."/>
            <person name="Shommy N.S."/>
        </authorList>
    </citation>
    <scope>NUCLEOTIDE SEQUENCE [LARGE SCALE GENOMIC DNA]</scope>
    <source>
        <strain evidence="3">cv. O-4</strain>
    </source>
</reference>
<protein>
    <submittedName>
        <fullName evidence="2">Zinc finger, BED-type</fullName>
    </submittedName>
</protein>
<feature type="compositionally biased region" description="Low complexity" evidence="1">
    <location>
        <begin position="28"/>
        <end position="49"/>
    </location>
</feature>
<feature type="region of interest" description="Disordered" evidence="1">
    <location>
        <begin position="1"/>
        <end position="67"/>
    </location>
</feature>
<dbReference type="Proteomes" id="UP000187203">
    <property type="component" value="Unassembled WGS sequence"/>
</dbReference>
<gene>
    <name evidence="2" type="ORF">COLO4_25116</name>
</gene>
<evidence type="ECO:0000313" key="3">
    <source>
        <dbReference type="Proteomes" id="UP000187203"/>
    </source>
</evidence>
<name>A0A1R3I4I8_9ROSI</name>
<dbReference type="EMBL" id="AWUE01018919">
    <property type="protein sequence ID" value="OMO77516.1"/>
    <property type="molecule type" value="Genomic_DNA"/>
</dbReference>
<keyword evidence="3" id="KW-1185">Reference proteome</keyword>